<comment type="caution">
    <text evidence="4">The sequence shown here is derived from an EMBL/GenBank/DDBJ whole genome shotgun (WGS) entry which is preliminary data.</text>
</comment>
<comment type="similarity">
    <text evidence="1">Belongs to the CCDC25 family.</text>
</comment>
<dbReference type="EMBL" id="BLKC01000080">
    <property type="protein sequence ID" value="GFF49820.1"/>
    <property type="molecule type" value="Genomic_DNA"/>
</dbReference>
<evidence type="ECO:0000256" key="2">
    <source>
        <dbReference type="SAM" id="MobiDB-lite"/>
    </source>
</evidence>
<dbReference type="InterPro" id="IPR008532">
    <property type="entry name" value="NFACT_RNA-bd"/>
</dbReference>
<evidence type="ECO:0000256" key="1">
    <source>
        <dbReference type="ARBA" id="ARBA00008998"/>
    </source>
</evidence>
<accession>A0A8H3S1S7</accession>
<name>A0A8H3S1S7_9EURO</name>
<evidence type="ECO:0000259" key="3">
    <source>
        <dbReference type="Pfam" id="PF05670"/>
    </source>
</evidence>
<evidence type="ECO:0000313" key="5">
    <source>
        <dbReference type="Proteomes" id="UP000465221"/>
    </source>
</evidence>
<feature type="region of interest" description="Disordered" evidence="2">
    <location>
        <begin position="181"/>
        <end position="248"/>
    </location>
</feature>
<dbReference type="Proteomes" id="UP000465221">
    <property type="component" value="Unassembled WGS sequence"/>
</dbReference>
<dbReference type="AlphaFoldDB" id="A0A8H3S1S7"/>
<feature type="compositionally biased region" description="Basic and acidic residues" evidence="2">
    <location>
        <begin position="181"/>
        <end position="223"/>
    </location>
</feature>
<evidence type="ECO:0000313" key="4">
    <source>
        <dbReference type="EMBL" id="GFF49820.1"/>
    </source>
</evidence>
<reference evidence="4 5" key="1">
    <citation type="submission" date="2020-01" db="EMBL/GenBank/DDBJ databases">
        <title>Draft genome sequence of Aspergillus udagawae IFM 46972.</title>
        <authorList>
            <person name="Takahashi H."/>
            <person name="Yaguchi T."/>
        </authorList>
    </citation>
    <scope>NUCLEOTIDE SEQUENCE [LARGE SCALE GENOMIC DNA]</scope>
    <source>
        <strain evidence="4 5">IFM 46972</strain>
    </source>
</reference>
<dbReference type="InterPro" id="IPR039730">
    <property type="entry name" value="Jlp2/Ccd25"/>
</dbReference>
<proteinExistence type="inferred from homology"/>
<protein>
    <recommendedName>
        <fullName evidence="3">NFACT RNA-binding domain-containing protein</fullName>
    </recommendedName>
</protein>
<sequence>MVYYFTSNVVNPAAFIYVGKDKFENEDLIKYGLEKDVWVCVHLPTPETQSIMRSKLLYLWSTQFHVDNLSSAHVYLRLRDGETWDQIPQPLLEDCAQLTKANSIEEWEVTLIGGAGNKKDNITVIYTPWSNLLKDGSMATGQVSFHNPKIVRKVYVRQRENAIVNRLNKTREERFPDLRAEKEESLKKKQKEERRARDEQKAREKQEKREREQLKWQKEHAYDDLFSEENMQASSNQDRDSDFLDDFM</sequence>
<dbReference type="PANTHER" id="PTHR13049">
    <property type="entry name" value="DUF814-RELATED"/>
    <property type="match status" value="1"/>
</dbReference>
<organism evidence="4 5">
    <name type="scientific">Aspergillus udagawae</name>
    <dbReference type="NCBI Taxonomy" id="91492"/>
    <lineage>
        <taxon>Eukaryota</taxon>
        <taxon>Fungi</taxon>
        <taxon>Dikarya</taxon>
        <taxon>Ascomycota</taxon>
        <taxon>Pezizomycotina</taxon>
        <taxon>Eurotiomycetes</taxon>
        <taxon>Eurotiomycetidae</taxon>
        <taxon>Eurotiales</taxon>
        <taxon>Aspergillaceae</taxon>
        <taxon>Aspergillus</taxon>
        <taxon>Aspergillus subgen. Fumigati</taxon>
    </lineage>
</organism>
<feature type="domain" description="NFACT RNA-binding" evidence="3">
    <location>
        <begin position="62"/>
        <end position="147"/>
    </location>
</feature>
<gene>
    <name evidence="4" type="ORF">IFM46972_08896</name>
</gene>
<dbReference type="PANTHER" id="PTHR13049:SF2">
    <property type="entry name" value="COILED-COIL DOMAIN-CONTAINING PROTEIN 25"/>
    <property type="match status" value="1"/>
</dbReference>
<dbReference type="Pfam" id="PF05670">
    <property type="entry name" value="NFACT-R_1"/>
    <property type="match status" value="1"/>
</dbReference>